<keyword evidence="4" id="KW-1185">Reference proteome</keyword>
<dbReference type="PANTHER" id="PTHR37984:SF5">
    <property type="entry name" value="PROTEIN NYNRIN-LIKE"/>
    <property type="match status" value="1"/>
</dbReference>
<dbReference type="CDD" id="cd09274">
    <property type="entry name" value="RNase_HI_RT_Ty3"/>
    <property type="match status" value="1"/>
</dbReference>
<dbReference type="InterPro" id="IPR043128">
    <property type="entry name" value="Rev_trsase/Diguanyl_cyclase"/>
</dbReference>
<dbReference type="Pfam" id="PF17919">
    <property type="entry name" value="RT_RNaseH_2"/>
    <property type="match status" value="1"/>
</dbReference>
<dbReference type="Gene3D" id="3.10.20.370">
    <property type="match status" value="1"/>
</dbReference>
<keyword evidence="1" id="KW-0511">Multifunctional enzyme</keyword>
<dbReference type="PANTHER" id="PTHR37984">
    <property type="entry name" value="PROTEIN CBG26694"/>
    <property type="match status" value="1"/>
</dbReference>
<dbReference type="EMBL" id="CAJVPY010004604">
    <property type="protein sequence ID" value="CAG8623740.1"/>
    <property type="molecule type" value="Genomic_DNA"/>
</dbReference>
<accession>A0A9N9D156</accession>
<dbReference type="SUPFAM" id="SSF56672">
    <property type="entry name" value="DNA/RNA polymerases"/>
    <property type="match status" value="1"/>
</dbReference>
<dbReference type="InterPro" id="IPR041577">
    <property type="entry name" value="RT_RNaseH_2"/>
</dbReference>
<dbReference type="InterPro" id="IPR050951">
    <property type="entry name" value="Retrovirus_Pol_polyprotein"/>
</dbReference>
<dbReference type="AlphaFoldDB" id="A0A9N9D156"/>
<dbReference type="Gene3D" id="3.30.70.270">
    <property type="match status" value="1"/>
</dbReference>
<dbReference type="GO" id="GO:0003824">
    <property type="term" value="F:catalytic activity"/>
    <property type="evidence" value="ECO:0007669"/>
    <property type="project" value="UniProtKB-KW"/>
</dbReference>
<dbReference type="FunFam" id="3.10.20.370:FF:000001">
    <property type="entry name" value="Retrovirus-related Pol polyprotein from transposon 17.6-like protein"/>
    <property type="match status" value="1"/>
</dbReference>
<feature type="domain" description="Reverse transcriptase/retrotransposon-derived protein RNase H-like" evidence="2">
    <location>
        <begin position="73"/>
        <end position="170"/>
    </location>
</feature>
<name>A0A9N9D156_9GLOM</name>
<comment type="caution">
    <text evidence="3">The sequence shown here is derived from an EMBL/GenBank/DDBJ whole genome shotgun (WGS) entry which is preliminary data.</text>
</comment>
<dbReference type="OrthoDB" id="2264488at2759"/>
<organism evidence="3 4">
    <name type="scientific">Dentiscutata erythropus</name>
    <dbReference type="NCBI Taxonomy" id="1348616"/>
    <lineage>
        <taxon>Eukaryota</taxon>
        <taxon>Fungi</taxon>
        <taxon>Fungi incertae sedis</taxon>
        <taxon>Mucoromycota</taxon>
        <taxon>Glomeromycotina</taxon>
        <taxon>Glomeromycetes</taxon>
        <taxon>Diversisporales</taxon>
        <taxon>Gigasporaceae</taxon>
        <taxon>Dentiscutata</taxon>
    </lineage>
</organism>
<evidence type="ECO:0000259" key="2">
    <source>
        <dbReference type="Pfam" id="PF17919"/>
    </source>
</evidence>
<dbReference type="Proteomes" id="UP000789405">
    <property type="component" value="Unassembled WGS sequence"/>
</dbReference>
<gene>
    <name evidence="3" type="ORF">DERYTH_LOCUS8776</name>
</gene>
<protein>
    <submittedName>
        <fullName evidence="3">10006_t:CDS:1</fullName>
    </submittedName>
</protein>
<dbReference type="InterPro" id="IPR043502">
    <property type="entry name" value="DNA/RNA_pol_sf"/>
</dbReference>
<proteinExistence type="predicted"/>
<sequence length="386" mass="45215">MSLTLSGHVIDKDGVAPDDDKIKKIRDFPIPTTLRQLRAFLGLASYYRRLIKGFSKTAKPLNKLLSSEIKFHWAKEQDKAFNTLKSHFIIAPILRYPNFDRPFYLHTDTSITELGAVLSQLDNEDKKYVVVYTSRSISKAEKNYSVPELECLAVIWAVEHFHQYLGSKLFFLITDHSTLKWLRTSELKGKRARWIMRLEPYNITIIHRARHKHSNADALSRLNDKGKDREVMVNYISIDTDNGEGPNTQCWCGDKLYSPEDDDCAKYKYDLKMWITIKAYPIQEIAKCYWSMLSVEEEIAHITEALYEESKKSKNSLSDHRSDENRKRVKRRVNHPFNPDLILSHPWWLPVLETPTPRYKEEFNNFSRAYLCNATWWKTTNPTMCV</sequence>
<dbReference type="FunFam" id="3.30.70.270:FF:000026">
    <property type="entry name" value="Transposon Ty3-G Gag-Pol polyprotein"/>
    <property type="match status" value="1"/>
</dbReference>
<evidence type="ECO:0000313" key="4">
    <source>
        <dbReference type="Proteomes" id="UP000789405"/>
    </source>
</evidence>
<reference evidence="3" key="1">
    <citation type="submission" date="2021-06" db="EMBL/GenBank/DDBJ databases">
        <authorList>
            <person name="Kallberg Y."/>
            <person name="Tangrot J."/>
            <person name="Rosling A."/>
        </authorList>
    </citation>
    <scope>NUCLEOTIDE SEQUENCE</scope>
    <source>
        <strain evidence="3">MA453B</strain>
    </source>
</reference>
<evidence type="ECO:0000313" key="3">
    <source>
        <dbReference type="EMBL" id="CAG8623740.1"/>
    </source>
</evidence>
<evidence type="ECO:0000256" key="1">
    <source>
        <dbReference type="ARBA" id="ARBA00023268"/>
    </source>
</evidence>